<organism evidence="1 2">
    <name type="scientific">Actinomyces lilanjuaniae</name>
    <dbReference type="NCBI Taxonomy" id="2321394"/>
    <lineage>
        <taxon>Bacteria</taxon>
        <taxon>Bacillati</taxon>
        <taxon>Actinomycetota</taxon>
        <taxon>Actinomycetes</taxon>
        <taxon>Actinomycetales</taxon>
        <taxon>Actinomycetaceae</taxon>
        <taxon>Actinomyces</taxon>
    </lineage>
</organism>
<evidence type="ECO:0000313" key="1">
    <source>
        <dbReference type="EMBL" id="AYD90949.1"/>
    </source>
</evidence>
<dbReference type="Proteomes" id="UP000273001">
    <property type="component" value="Chromosome"/>
</dbReference>
<reference evidence="1 2" key="1">
    <citation type="submission" date="2018-09" db="EMBL/GenBank/DDBJ databases">
        <authorList>
            <person name="Li J."/>
        </authorList>
    </citation>
    <scope>NUCLEOTIDE SEQUENCE [LARGE SCALE GENOMIC DNA]</scope>
    <source>
        <strain evidence="1 2">2129</strain>
    </source>
</reference>
<accession>A0ABM6Z6F0</accession>
<sequence>MGSRDDLSSLQPQAWESWRLVDPTTVEVVFIGGSTNCYGVHVDVVETDQDVTINLSTGSLPGVDACTDEAVLLATHVTLREELGDREVRQDAES</sequence>
<keyword evidence="2" id="KW-1185">Reference proteome</keyword>
<protein>
    <submittedName>
        <fullName evidence="1">Uncharacterized protein</fullName>
    </submittedName>
</protein>
<gene>
    <name evidence="1" type="ORF">D5R93_09740</name>
</gene>
<evidence type="ECO:0000313" key="2">
    <source>
        <dbReference type="Proteomes" id="UP000273001"/>
    </source>
</evidence>
<proteinExistence type="predicted"/>
<name>A0ABM6Z6F0_9ACTO</name>
<dbReference type="EMBL" id="CP032514">
    <property type="protein sequence ID" value="AYD90949.1"/>
    <property type="molecule type" value="Genomic_DNA"/>
</dbReference>